<proteinExistence type="predicted"/>
<keyword evidence="1" id="KW-0479">Metal-binding</keyword>
<keyword evidence="4" id="KW-1185">Reference proteome</keyword>
<dbReference type="KEGG" id="aste:118505288"/>
<dbReference type="AlphaFoldDB" id="A0A182YBH4"/>
<dbReference type="SUPFAM" id="SSF144232">
    <property type="entry name" value="HIT/MYND zinc finger-like"/>
    <property type="match status" value="1"/>
</dbReference>
<dbReference type="VEuPathDB" id="VectorBase:ASTEI05810"/>
<dbReference type="InterPro" id="IPR007529">
    <property type="entry name" value="Znf_HIT"/>
</dbReference>
<dbReference type="Proteomes" id="UP000076408">
    <property type="component" value="Unassembled WGS sequence"/>
</dbReference>
<name>A0A182YBH4_ANOST</name>
<keyword evidence="1" id="KW-0862">Zinc</keyword>
<dbReference type="STRING" id="30069.A0A182YBH4"/>
<dbReference type="GeneID" id="118505288"/>
<dbReference type="Gene3D" id="3.30.60.190">
    <property type="match status" value="1"/>
</dbReference>
<organism evidence="3 4">
    <name type="scientific">Anopheles stephensi</name>
    <name type="common">Indo-Pakistan malaria mosquito</name>
    <dbReference type="NCBI Taxonomy" id="30069"/>
    <lineage>
        <taxon>Eukaryota</taxon>
        <taxon>Metazoa</taxon>
        <taxon>Ecdysozoa</taxon>
        <taxon>Arthropoda</taxon>
        <taxon>Hexapoda</taxon>
        <taxon>Insecta</taxon>
        <taxon>Pterygota</taxon>
        <taxon>Neoptera</taxon>
        <taxon>Endopterygota</taxon>
        <taxon>Diptera</taxon>
        <taxon>Nematocera</taxon>
        <taxon>Culicoidea</taxon>
        <taxon>Culicidae</taxon>
        <taxon>Anophelinae</taxon>
        <taxon>Anopheles</taxon>
    </lineage>
</organism>
<dbReference type="OMA" id="LMPDYKP"/>
<sequence>MNEEICKICEVNKAKYNCPRCNLMFCSVQCYKAPKHLECSEGFYRENIVEELALRKAETDAAASSKTMLEILQRVEQTDALQDEDSSEDADSVLQEDEEQELDSDDEAQEVQLASRLMGIDLDDSAEVWDRLTDAEKEEFQRFLENGDIVKMLPEPNIWWAKQYKVDLVQAAEQPQSHQEQSMIKNCPKIANNILNLSDMLKDAPSPTVRHNVANVLAAYTFVYRYFLGDIHESALETVDCLLGICVNLSKSVIFDTDLMAVTSVASECCNSQLPTDSDTLSVLKADVQMMFAGPKGCSKKYRRFFLLSALSDVRALLTKAKRELKETDQKPKESSENVSCDKVSLDVGDIKHVDGPLLRSCVKKVDFYLAYVRSPHCQLSD</sequence>
<evidence type="ECO:0000256" key="2">
    <source>
        <dbReference type="SAM" id="MobiDB-lite"/>
    </source>
</evidence>
<reference evidence="3" key="2">
    <citation type="submission" date="2020-05" db="UniProtKB">
        <authorList>
            <consortium name="EnsemblMetazoa"/>
        </authorList>
    </citation>
    <scope>IDENTIFICATION</scope>
    <source>
        <strain evidence="3">Indian</strain>
    </source>
</reference>
<keyword evidence="1" id="KW-0863">Zinc-finger</keyword>
<dbReference type="PROSITE" id="PS51083">
    <property type="entry name" value="ZF_HIT"/>
    <property type="match status" value="1"/>
</dbReference>
<dbReference type="Pfam" id="PF04438">
    <property type="entry name" value="zf-HIT"/>
    <property type="match status" value="1"/>
</dbReference>
<dbReference type="InterPro" id="IPR039646">
    <property type="entry name" value="ZNHIT2"/>
</dbReference>
<feature type="compositionally biased region" description="Acidic residues" evidence="2">
    <location>
        <begin position="81"/>
        <end position="107"/>
    </location>
</feature>
<dbReference type="CDD" id="cd23024">
    <property type="entry name" value="zf-HIT_ZNHIT2-3"/>
    <property type="match status" value="1"/>
</dbReference>
<dbReference type="RefSeq" id="XP_035896766.1">
    <property type="nucleotide sequence ID" value="XM_036040873.1"/>
</dbReference>
<dbReference type="PANTHER" id="PTHR15555:SF0">
    <property type="entry name" value="ZINC FINGER HIT DOMAIN-CONTAINING PROTEIN 2"/>
    <property type="match status" value="1"/>
</dbReference>
<evidence type="ECO:0000313" key="3">
    <source>
        <dbReference type="EnsemblMetazoa" id="ASTEI05810-PA"/>
    </source>
</evidence>
<dbReference type="OrthoDB" id="10248551at2759"/>
<feature type="region of interest" description="Disordered" evidence="2">
    <location>
        <begin position="78"/>
        <end position="107"/>
    </location>
</feature>
<evidence type="ECO:0000256" key="1">
    <source>
        <dbReference type="PROSITE-ProRule" id="PRU00453"/>
    </source>
</evidence>
<dbReference type="VEuPathDB" id="VectorBase:ASTE005960"/>
<dbReference type="EnsemblMetazoa" id="ASTEI05810-RA">
    <property type="protein sequence ID" value="ASTEI05810-PA"/>
    <property type="gene ID" value="ASTEI05810"/>
</dbReference>
<reference evidence="4" key="1">
    <citation type="journal article" date="2014" name="Genome Biol.">
        <title>Genome analysis of a major urban malaria vector mosquito, Anopheles stephensi.</title>
        <authorList>
            <person name="Jiang X."/>
            <person name="Peery A."/>
            <person name="Hall A.B."/>
            <person name="Sharma A."/>
            <person name="Chen X.G."/>
            <person name="Waterhouse R.M."/>
            <person name="Komissarov A."/>
            <person name="Riehle M.M."/>
            <person name="Shouche Y."/>
            <person name="Sharakhova M.V."/>
            <person name="Lawson D."/>
            <person name="Pakpour N."/>
            <person name="Arensburger P."/>
            <person name="Davidson V.L."/>
            <person name="Eiglmeier K."/>
            <person name="Emrich S."/>
            <person name="George P."/>
            <person name="Kennedy R.C."/>
            <person name="Mane S.P."/>
            <person name="Maslen G."/>
            <person name="Oringanje C."/>
            <person name="Qi Y."/>
            <person name="Settlage R."/>
            <person name="Tojo M."/>
            <person name="Tubio J.M."/>
            <person name="Unger M.F."/>
            <person name="Wang B."/>
            <person name="Vernick K.D."/>
            <person name="Ribeiro J.M."/>
            <person name="James A.A."/>
            <person name="Michel K."/>
            <person name="Riehle M.A."/>
            <person name="Luckhart S."/>
            <person name="Sharakhov I.V."/>
            <person name="Tu Z."/>
        </authorList>
    </citation>
    <scope>NUCLEOTIDE SEQUENCE [LARGE SCALE GENOMIC DNA]</scope>
    <source>
        <strain evidence="4">Indian</strain>
    </source>
</reference>
<evidence type="ECO:0000313" key="4">
    <source>
        <dbReference type="Proteomes" id="UP000076408"/>
    </source>
</evidence>
<dbReference type="VEuPathDB" id="VectorBase:ASTEI20_044914"/>
<accession>A0A182YBH4</accession>
<dbReference type="PANTHER" id="PTHR15555">
    <property type="entry name" value="ZINC FINGER HIT DOMAIN CONTAINING PROTEIN 2 PROTEIN FON -RELATED"/>
    <property type="match status" value="1"/>
</dbReference>
<dbReference type="GO" id="GO:0008270">
    <property type="term" value="F:zinc ion binding"/>
    <property type="evidence" value="ECO:0007669"/>
    <property type="project" value="UniProtKB-UniRule"/>
</dbReference>
<protein>
    <submittedName>
        <fullName evidence="3">Uncharacterized protein</fullName>
    </submittedName>
</protein>